<name>A0A512PFA0_9CELL</name>
<reference evidence="3 4" key="1">
    <citation type="submission" date="2019-07" db="EMBL/GenBank/DDBJ databases">
        <title>Whole genome shotgun sequence of Cellulomonas soli NBRC 109434.</title>
        <authorList>
            <person name="Hosoyama A."/>
            <person name="Uohara A."/>
            <person name="Ohji S."/>
            <person name="Ichikawa N."/>
        </authorList>
    </citation>
    <scope>NUCLEOTIDE SEQUENCE [LARGE SCALE GENOMIC DNA]</scope>
    <source>
        <strain evidence="3 4">NBRC 109434</strain>
    </source>
</reference>
<sequence>MTASSTRSGARRSAALVLTTALALGLTGCGLRDARTTTDPAEGAPATTSGASAQEAAAGTAPTSPAADPSAGASIDEDALDALDAALAGATAAAEQVEQEMAQDEEG</sequence>
<protein>
    <submittedName>
        <fullName evidence="3">Uncharacterized protein</fullName>
    </submittedName>
</protein>
<accession>A0A512PFA0</accession>
<dbReference type="PROSITE" id="PS51257">
    <property type="entry name" value="PROKAR_LIPOPROTEIN"/>
    <property type="match status" value="1"/>
</dbReference>
<evidence type="ECO:0000313" key="3">
    <source>
        <dbReference type="EMBL" id="GEP69877.1"/>
    </source>
</evidence>
<dbReference type="EMBL" id="BKAL01000008">
    <property type="protein sequence ID" value="GEP69877.1"/>
    <property type="molecule type" value="Genomic_DNA"/>
</dbReference>
<evidence type="ECO:0000256" key="2">
    <source>
        <dbReference type="SAM" id="MobiDB-lite"/>
    </source>
</evidence>
<keyword evidence="1" id="KW-0175">Coiled coil</keyword>
<dbReference type="Proteomes" id="UP000321798">
    <property type="component" value="Unassembled WGS sequence"/>
</dbReference>
<comment type="caution">
    <text evidence="3">The sequence shown here is derived from an EMBL/GenBank/DDBJ whole genome shotgun (WGS) entry which is preliminary data.</text>
</comment>
<evidence type="ECO:0000313" key="4">
    <source>
        <dbReference type="Proteomes" id="UP000321798"/>
    </source>
</evidence>
<proteinExistence type="predicted"/>
<dbReference type="RefSeq" id="WP_146953624.1">
    <property type="nucleotide sequence ID" value="NZ_BAABBJ010000001.1"/>
</dbReference>
<feature type="region of interest" description="Disordered" evidence="2">
    <location>
        <begin position="29"/>
        <end position="76"/>
    </location>
</feature>
<organism evidence="3 4">
    <name type="scientific">Cellulomonas soli</name>
    <dbReference type="NCBI Taxonomy" id="931535"/>
    <lineage>
        <taxon>Bacteria</taxon>
        <taxon>Bacillati</taxon>
        <taxon>Actinomycetota</taxon>
        <taxon>Actinomycetes</taxon>
        <taxon>Micrococcales</taxon>
        <taxon>Cellulomonadaceae</taxon>
        <taxon>Cellulomonas</taxon>
    </lineage>
</organism>
<dbReference type="AlphaFoldDB" id="A0A512PFA0"/>
<feature type="compositionally biased region" description="Low complexity" evidence="2">
    <location>
        <begin position="46"/>
        <end position="74"/>
    </location>
</feature>
<keyword evidence="4" id="KW-1185">Reference proteome</keyword>
<feature type="coiled-coil region" evidence="1">
    <location>
        <begin position="80"/>
        <end position="107"/>
    </location>
</feature>
<gene>
    <name evidence="3" type="ORF">CSO01_25920</name>
</gene>
<evidence type="ECO:0000256" key="1">
    <source>
        <dbReference type="SAM" id="Coils"/>
    </source>
</evidence>